<organism evidence="5 6">
    <name type="scientific">Sparus aurata</name>
    <name type="common">Gilthead sea bream</name>
    <dbReference type="NCBI Taxonomy" id="8175"/>
    <lineage>
        <taxon>Eukaryota</taxon>
        <taxon>Metazoa</taxon>
        <taxon>Chordata</taxon>
        <taxon>Craniata</taxon>
        <taxon>Vertebrata</taxon>
        <taxon>Euteleostomi</taxon>
        <taxon>Actinopterygii</taxon>
        <taxon>Neopterygii</taxon>
        <taxon>Teleostei</taxon>
        <taxon>Neoteleostei</taxon>
        <taxon>Acanthomorphata</taxon>
        <taxon>Eupercaria</taxon>
        <taxon>Spariformes</taxon>
        <taxon>Sparidae</taxon>
        <taxon>Sparus</taxon>
    </lineage>
</organism>
<gene>
    <name evidence="5" type="primary">anks1ab</name>
</gene>
<dbReference type="InterPro" id="IPR011993">
    <property type="entry name" value="PH-like_dom_sf"/>
</dbReference>
<evidence type="ECO:0000313" key="5">
    <source>
        <dbReference type="Ensembl" id="ENSSAUP00010065739.1"/>
    </source>
</evidence>
<protein>
    <submittedName>
        <fullName evidence="5">Ankyrin repeat and sterile alpha motif domain containing 1Ab</fullName>
    </submittedName>
</protein>
<dbReference type="AlphaFoldDB" id="A0A671YX49"/>
<dbReference type="GO" id="GO:0005829">
    <property type="term" value="C:cytosol"/>
    <property type="evidence" value="ECO:0007669"/>
    <property type="project" value="TreeGrafter"/>
</dbReference>
<reference evidence="5" key="2">
    <citation type="submission" date="2025-08" db="UniProtKB">
        <authorList>
            <consortium name="Ensembl"/>
        </authorList>
    </citation>
    <scope>IDENTIFICATION</scope>
</reference>
<evidence type="ECO:0000256" key="2">
    <source>
        <dbReference type="ARBA" id="ARBA00023043"/>
    </source>
</evidence>
<dbReference type="PROSITE" id="PS50105">
    <property type="entry name" value="SAM_DOMAIN"/>
    <property type="match status" value="1"/>
</dbReference>
<dbReference type="Gene3D" id="2.30.29.30">
    <property type="entry name" value="Pleckstrin-homology domain (PH domain)/Phosphotyrosine-binding domain (PTB)"/>
    <property type="match status" value="1"/>
</dbReference>
<keyword evidence="1" id="KW-0677">Repeat</keyword>
<dbReference type="InterPro" id="IPR033635">
    <property type="entry name" value="ANKS1/Caskin"/>
</dbReference>
<evidence type="ECO:0000256" key="1">
    <source>
        <dbReference type="ARBA" id="ARBA00022737"/>
    </source>
</evidence>
<proteinExistence type="predicted"/>
<dbReference type="PANTHER" id="PTHR24174:SF5">
    <property type="entry name" value="ANKYRIN REPEAT AND SAM DOMAIN-CONTAINING PROTEIN 1A ISOFORM X1"/>
    <property type="match status" value="1"/>
</dbReference>
<dbReference type="GeneTree" id="ENSGT00940000155806"/>
<name>A0A671YX49_SPAAU</name>
<dbReference type="CDD" id="cd01274">
    <property type="entry name" value="PTB_Anks"/>
    <property type="match status" value="1"/>
</dbReference>
<accession>A0A671YX49</accession>
<keyword evidence="2" id="KW-0040">ANK repeat</keyword>
<dbReference type="InterPro" id="IPR013761">
    <property type="entry name" value="SAM/pointed_sf"/>
</dbReference>
<evidence type="ECO:0000259" key="4">
    <source>
        <dbReference type="PROSITE" id="PS50105"/>
    </source>
</evidence>
<dbReference type="PROSITE" id="PS01179">
    <property type="entry name" value="PID"/>
    <property type="match status" value="1"/>
</dbReference>
<dbReference type="PANTHER" id="PTHR24174">
    <property type="entry name" value="ANKYRIN REPEAT AND STERILE ALPHA MOTIF DOMAIN-CONTAINING PROTEIN 1"/>
    <property type="match status" value="1"/>
</dbReference>
<dbReference type="InterPro" id="IPR001660">
    <property type="entry name" value="SAM"/>
</dbReference>
<reference evidence="5" key="1">
    <citation type="submission" date="2021-04" db="EMBL/GenBank/DDBJ databases">
        <authorList>
            <consortium name="Wellcome Sanger Institute Data Sharing"/>
        </authorList>
    </citation>
    <scope>NUCLEOTIDE SEQUENCE [LARGE SCALE GENOMIC DNA]</scope>
</reference>
<dbReference type="GO" id="GO:0046875">
    <property type="term" value="F:ephrin receptor binding"/>
    <property type="evidence" value="ECO:0007669"/>
    <property type="project" value="TreeGrafter"/>
</dbReference>
<dbReference type="Pfam" id="PF00536">
    <property type="entry name" value="SAM_1"/>
    <property type="match status" value="2"/>
</dbReference>
<dbReference type="InterPro" id="IPR006020">
    <property type="entry name" value="PTB/PI_dom"/>
</dbReference>
<feature type="domain" description="PID" evidence="3">
    <location>
        <begin position="153"/>
        <end position="270"/>
    </location>
</feature>
<reference evidence="5" key="3">
    <citation type="submission" date="2025-09" db="UniProtKB">
        <authorList>
            <consortium name="Ensembl"/>
        </authorList>
    </citation>
    <scope>IDENTIFICATION</scope>
</reference>
<evidence type="ECO:0000259" key="3">
    <source>
        <dbReference type="PROSITE" id="PS01179"/>
    </source>
</evidence>
<dbReference type="Gene3D" id="1.10.150.50">
    <property type="entry name" value="Transcription Factor, Ets-1"/>
    <property type="match status" value="2"/>
</dbReference>
<dbReference type="GO" id="GO:0048013">
    <property type="term" value="P:ephrin receptor signaling pathway"/>
    <property type="evidence" value="ECO:0007669"/>
    <property type="project" value="TreeGrafter"/>
</dbReference>
<dbReference type="Ensembl" id="ENSSAUT00010068855.1">
    <property type="protein sequence ID" value="ENSSAUP00010065739.1"/>
    <property type="gene ID" value="ENSSAUG00010026261.1"/>
</dbReference>
<keyword evidence="6" id="KW-1185">Reference proteome</keyword>
<dbReference type="SUPFAM" id="SSF50729">
    <property type="entry name" value="PH domain-like"/>
    <property type="match status" value="1"/>
</dbReference>
<dbReference type="Proteomes" id="UP000472265">
    <property type="component" value="Chromosome 6"/>
</dbReference>
<evidence type="ECO:0000313" key="6">
    <source>
        <dbReference type="Proteomes" id="UP000472265"/>
    </source>
</evidence>
<dbReference type="SMART" id="SM00462">
    <property type="entry name" value="PTB"/>
    <property type="match status" value="1"/>
</dbReference>
<dbReference type="Pfam" id="PF00640">
    <property type="entry name" value="PID"/>
    <property type="match status" value="1"/>
</dbReference>
<feature type="domain" description="SAM" evidence="4">
    <location>
        <begin position="13"/>
        <end position="42"/>
    </location>
</feature>
<sequence>MHNLFDFIGSNVMEDQDLRDIGITDPGHRKKILHAARSLPKVKALGCDGSTSLASWLDGLGLHEYLPNFLSSGYRTLECVKNLWELEIVNVRNHLLQNSLNMSNKNSKYPFIHSDRHKDSRLNLRPPSHSATYATVSAWHHQPEKLILDSCGYEATYLGSMIIRDLRGIESTQDACAKIRASITEKKGPVVILSITYRGVKFIDAATKTIVAEHEIRNISCAAQDPDDLCTFAYITKDLKSGHHFCHVFSTVETYEIILTLGQAFEVAYQMAIQTRARQYVPPTSLPSEVIETKTSRPVSQSWSSMRRSAVSTTLLPLGKLVERVRVGVCLEC</sequence>
<dbReference type="SUPFAM" id="SSF47769">
    <property type="entry name" value="SAM/Pointed domain"/>
    <property type="match status" value="2"/>
</dbReference>